<sequence length="689" mass="78208">MSGLRRLIVEAHRRSLWQVLLIYVGAAWACFELIDAVTERLGLPAWLPGLAIVLFLLGLPFVVATACVRDEIGPLTEERPSPEAASVEAEREATRRQRRLLTWRNAAASFVVALAVWGVAAFGWLVLGEARSERGDDAGARPAVAALPFVNLSGREEDAYFTDGIHGEILTQLQKIGGLKVISRTSVVGYRDSPKNARQIGSELNAGYLLEGEILRAADQVRVNVQLIDARTDEHLWAEIYDHEMSIESLLDVQGEIARQIALALRTELTPEERARIEARPTDNMEAYQAYLRGQYFMDLPHFTEDDLNRALEEFERAVELDSAFALAHAELALAQAQKVYYWVDASQRQRDLATRTAQRAARVAPESPDVQLALGLYHLWLNRDPERALEEIDRAAENLPDRKRVLVARTAVYEVQGKFEEAMDLCREALELSPRDASIHTSIASYNWLLRRYEQAEAEAEQAMTLAPDQMWPRLYKAFIIWSDRGADDESEAILDALPHENPWVRWARYWQRMSQDRYTDALDVLSESESEWIRLKTWARPHALLAAWAYRAMGQADRASQLFEEARLALLRELETQAEDPRYHSSLGLAYAELGQTERALREGERAVELLPRSTDAFYGIPYLLDQAAISAMVGDEDIALDQIEHLLTIPSWVSRMWLEGDFRFDTLRESPRFQALLDQYPQPASN</sequence>
<keyword evidence="4" id="KW-0472">Membrane</keyword>
<gene>
    <name evidence="5" type="ORF">GWO12_13265</name>
</gene>
<dbReference type="PROSITE" id="PS50005">
    <property type="entry name" value="TPR"/>
    <property type="match status" value="2"/>
</dbReference>
<accession>A0AAE4Z9D0</accession>
<dbReference type="Pfam" id="PF13432">
    <property type="entry name" value="TPR_16"/>
    <property type="match status" value="3"/>
</dbReference>
<dbReference type="InterPro" id="IPR011990">
    <property type="entry name" value="TPR-like_helical_dom_sf"/>
</dbReference>
<dbReference type="Gene3D" id="1.25.40.10">
    <property type="entry name" value="Tetratricopeptide repeat domain"/>
    <property type="match status" value="2"/>
</dbReference>
<keyword evidence="1" id="KW-0677">Repeat</keyword>
<dbReference type="GO" id="GO:0046813">
    <property type="term" value="P:receptor-mediated virion attachment to host cell"/>
    <property type="evidence" value="ECO:0007669"/>
    <property type="project" value="TreeGrafter"/>
</dbReference>
<keyword evidence="4" id="KW-1133">Transmembrane helix</keyword>
<dbReference type="SMART" id="SM00028">
    <property type="entry name" value="TPR"/>
    <property type="match status" value="3"/>
</dbReference>
<dbReference type="Proteomes" id="UP000702544">
    <property type="component" value="Unassembled WGS sequence"/>
</dbReference>
<feature type="transmembrane region" description="Helical" evidence="4">
    <location>
        <begin position="15"/>
        <end position="34"/>
    </location>
</feature>
<feature type="transmembrane region" description="Helical" evidence="4">
    <location>
        <begin position="105"/>
        <end position="127"/>
    </location>
</feature>
<comment type="caution">
    <text evidence="5">The sequence shown here is derived from an EMBL/GenBank/DDBJ whole genome shotgun (WGS) entry which is preliminary data.</text>
</comment>
<dbReference type="GO" id="GO:0009279">
    <property type="term" value="C:cell outer membrane"/>
    <property type="evidence" value="ECO:0007669"/>
    <property type="project" value="TreeGrafter"/>
</dbReference>
<evidence type="ECO:0000256" key="1">
    <source>
        <dbReference type="ARBA" id="ARBA00022737"/>
    </source>
</evidence>
<dbReference type="Gene3D" id="3.40.50.10610">
    <property type="entry name" value="ABC-type transport auxiliary lipoprotein component"/>
    <property type="match status" value="1"/>
</dbReference>
<keyword evidence="2 3" id="KW-0802">TPR repeat</keyword>
<dbReference type="SUPFAM" id="SSF48452">
    <property type="entry name" value="TPR-like"/>
    <property type="match status" value="2"/>
</dbReference>
<feature type="repeat" description="TPR" evidence="3">
    <location>
        <begin position="404"/>
        <end position="437"/>
    </location>
</feature>
<keyword evidence="4" id="KW-0812">Transmembrane</keyword>
<evidence type="ECO:0000256" key="2">
    <source>
        <dbReference type="ARBA" id="ARBA00022803"/>
    </source>
</evidence>
<evidence type="ECO:0008006" key="7">
    <source>
        <dbReference type="Google" id="ProtNLM"/>
    </source>
</evidence>
<dbReference type="AlphaFoldDB" id="A0AAE4Z9D0"/>
<feature type="transmembrane region" description="Helical" evidence="4">
    <location>
        <begin position="46"/>
        <end position="68"/>
    </location>
</feature>
<organism evidence="5 6">
    <name type="scientific">Candidatus Kutchimonas denitrificans</name>
    <dbReference type="NCBI Taxonomy" id="3056748"/>
    <lineage>
        <taxon>Bacteria</taxon>
        <taxon>Pseudomonadati</taxon>
        <taxon>Gemmatimonadota</taxon>
        <taxon>Gemmatimonadia</taxon>
        <taxon>Candidatus Palauibacterales</taxon>
        <taxon>Candidatus Palauibacteraceae</taxon>
        <taxon>Candidatus Kutchimonas</taxon>
    </lineage>
</organism>
<evidence type="ECO:0000256" key="3">
    <source>
        <dbReference type="PROSITE-ProRule" id="PRU00339"/>
    </source>
</evidence>
<protein>
    <recommendedName>
        <fullName evidence="7">Tetratricopeptide repeat protein</fullName>
    </recommendedName>
</protein>
<evidence type="ECO:0000313" key="5">
    <source>
        <dbReference type="EMBL" id="NIR76058.1"/>
    </source>
</evidence>
<dbReference type="PANTHER" id="PTHR44858">
    <property type="entry name" value="TETRATRICOPEPTIDE REPEAT PROTEIN 6"/>
    <property type="match status" value="1"/>
</dbReference>
<reference evidence="5 6" key="1">
    <citation type="submission" date="2020-01" db="EMBL/GenBank/DDBJ databases">
        <title>Genomes assembled from Gulf of Kutch pelagic sediment metagenomes.</title>
        <authorList>
            <person name="Chandrashekar M."/>
            <person name="Mahajan M.S."/>
            <person name="Dave K.J."/>
            <person name="Vatsa P."/>
            <person name="Nathani N.M."/>
        </authorList>
    </citation>
    <scope>NUCLEOTIDE SEQUENCE [LARGE SCALE GENOMIC DNA]</scope>
    <source>
        <strain evidence="5">KS3-K002</strain>
    </source>
</reference>
<proteinExistence type="predicted"/>
<dbReference type="InterPro" id="IPR050498">
    <property type="entry name" value="Ycf3"/>
</dbReference>
<dbReference type="InterPro" id="IPR019734">
    <property type="entry name" value="TPR_rpt"/>
</dbReference>
<feature type="repeat" description="TPR" evidence="3">
    <location>
        <begin position="583"/>
        <end position="616"/>
    </location>
</feature>
<name>A0AAE4Z9D0_9BACT</name>
<evidence type="ECO:0000256" key="4">
    <source>
        <dbReference type="SAM" id="Phobius"/>
    </source>
</evidence>
<evidence type="ECO:0000313" key="6">
    <source>
        <dbReference type="Proteomes" id="UP000702544"/>
    </source>
</evidence>
<dbReference type="EMBL" id="JAACAK010000113">
    <property type="protein sequence ID" value="NIR76058.1"/>
    <property type="molecule type" value="Genomic_DNA"/>
</dbReference>
<dbReference type="PANTHER" id="PTHR44858:SF1">
    <property type="entry name" value="UDP-N-ACETYLGLUCOSAMINE--PEPTIDE N-ACETYLGLUCOSAMINYLTRANSFERASE SPINDLY-RELATED"/>
    <property type="match status" value="1"/>
</dbReference>